<feature type="binding site" evidence="7">
    <location>
        <position position="163"/>
    </location>
    <ligand>
        <name>substrate</name>
    </ligand>
</feature>
<dbReference type="PIRSF" id="PIRSF000450">
    <property type="entry name" value="H_ser_succinyltr"/>
    <property type="match status" value="1"/>
</dbReference>
<dbReference type="AlphaFoldDB" id="A0AAP5KRM7"/>
<dbReference type="CDD" id="cd03131">
    <property type="entry name" value="GATase1_HTS"/>
    <property type="match status" value="1"/>
</dbReference>
<dbReference type="RefSeq" id="WP_137604352.1">
    <property type="nucleotide sequence ID" value="NZ_JARPYR010000017.1"/>
</dbReference>
<protein>
    <recommendedName>
        <fullName evidence="7">Homoserine O-acetyltransferase</fullName>
        <shortName evidence="7">HAT</shortName>
        <ecNumber evidence="7">2.3.1.31</ecNumber>
    </recommendedName>
    <alternativeName>
        <fullName evidence="7">Homoserine transacetylase</fullName>
        <shortName evidence="7">HTA</shortName>
    </alternativeName>
</protein>
<comment type="pathway">
    <text evidence="7">Amino-acid biosynthesis; L-methionine biosynthesis via de novo pathway; O-acetyl-L-homoserine from L-homoserine: step 1/1.</text>
</comment>
<accession>A0AAP5KRM7</accession>
<evidence type="ECO:0000256" key="7">
    <source>
        <dbReference type="HAMAP-Rule" id="MF_00295"/>
    </source>
</evidence>
<feature type="site" description="Important for acyl-CoA specificity" evidence="7">
    <location>
        <position position="111"/>
    </location>
</feature>
<keyword evidence="12" id="KW-1185">Reference proteome</keyword>
<dbReference type="NCBIfam" id="TIGR01001">
    <property type="entry name" value="metA"/>
    <property type="match status" value="1"/>
</dbReference>
<feature type="binding site" evidence="7">
    <location>
        <position position="247"/>
    </location>
    <ligand>
        <name>substrate</name>
    </ligand>
</feature>
<comment type="function">
    <text evidence="7">Transfers an acetyl group from acetyl-CoA to L-homoserine, forming acetyl-L-homoserine.</text>
</comment>
<dbReference type="HAMAP" id="MF_00295">
    <property type="entry name" value="MetA_acyltransf"/>
    <property type="match status" value="1"/>
</dbReference>
<dbReference type="GO" id="GO:0008899">
    <property type="term" value="F:homoserine O-succinyltransferase activity"/>
    <property type="evidence" value="ECO:0007669"/>
    <property type="project" value="UniProtKB-UniRule"/>
</dbReference>
<name>A0AAP5KRM7_9ENTE</name>
<dbReference type="Pfam" id="PF04204">
    <property type="entry name" value="HTS"/>
    <property type="match status" value="1"/>
</dbReference>
<evidence type="ECO:0000313" key="9">
    <source>
        <dbReference type="EMBL" id="MDT2597194.1"/>
    </source>
</evidence>
<evidence type="ECO:0000256" key="2">
    <source>
        <dbReference type="ARBA" id="ARBA00022605"/>
    </source>
</evidence>
<evidence type="ECO:0000256" key="8">
    <source>
        <dbReference type="PIRSR" id="PIRSR000450-1"/>
    </source>
</evidence>
<evidence type="ECO:0000256" key="6">
    <source>
        <dbReference type="ARBA" id="ARBA00049043"/>
    </source>
</evidence>
<proteinExistence type="inferred from homology"/>
<reference evidence="10 12" key="1">
    <citation type="submission" date="2023-03" db="EMBL/GenBank/DDBJ databases">
        <authorList>
            <person name="Shen W."/>
            <person name="Cai J."/>
        </authorList>
    </citation>
    <scope>NUCLEOTIDE SEQUENCE</scope>
    <source>
        <strain evidence="10">P55-2</strain>
        <strain evidence="9 12">P72-2</strain>
    </source>
</reference>
<evidence type="ECO:0000256" key="3">
    <source>
        <dbReference type="ARBA" id="ARBA00022679"/>
    </source>
</evidence>
<dbReference type="EC" id="2.3.1.31" evidence="7"/>
<keyword evidence="3 7" id="KW-0808">Transferase</keyword>
<evidence type="ECO:0000256" key="5">
    <source>
        <dbReference type="ARBA" id="ARBA00023315"/>
    </source>
</evidence>
<keyword evidence="4 7" id="KW-0486">Methionine biosynthesis</keyword>
<sequence>MPIRLEPDFPAKTILESEDIFAIDTSRAKHQDIRPLKLLILNLMPNKIDTEIHLLRLISQSPLQIDVDFLKTTSHEHKHTSKNHLDEFYLDFSHVKENCYDGLIITGAPVEQMDFEEVDYWSELVEIMEWSQLSVTSVVHICWGAQAGLYHHFGIEKVAFTEKLFGIYKQDIQHHFRLFRGFDDRFWMPQSRYTGINEEQVQQKKIKVIAQDENKQSTILISEDEHDVFLMGHFEYGTDTLEKEYLRDRERGVITALPQNYYENGIVHNCWRAQAHLFYHNWLNDVYQLTPYHLEDIRQLQKERRLRSIRS</sequence>
<evidence type="ECO:0000313" key="10">
    <source>
        <dbReference type="EMBL" id="MDT2637442.1"/>
    </source>
</evidence>
<dbReference type="Gene3D" id="3.40.50.880">
    <property type="match status" value="1"/>
</dbReference>
<gene>
    <name evidence="10" type="primary">metA</name>
    <name evidence="7" type="synonym">metAA</name>
    <name evidence="10" type="ORF">P7D36_07965</name>
    <name evidence="9" type="ORF">P7D39_09285</name>
</gene>
<dbReference type="EMBL" id="JARPYT010000010">
    <property type="protein sequence ID" value="MDT2637442.1"/>
    <property type="molecule type" value="Genomic_DNA"/>
</dbReference>
<feature type="active site" evidence="7">
    <location>
        <position position="235"/>
    </location>
</feature>
<evidence type="ECO:0000256" key="1">
    <source>
        <dbReference type="ARBA" id="ARBA00022490"/>
    </source>
</evidence>
<dbReference type="InterPro" id="IPR033752">
    <property type="entry name" value="MetA_family"/>
</dbReference>
<dbReference type="InterPro" id="IPR005697">
    <property type="entry name" value="HST_MetA"/>
</dbReference>
<evidence type="ECO:0000256" key="4">
    <source>
        <dbReference type="ARBA" id="ARBA00023167"/>
    </source>
</evidence>
<feature type="site" description="Important for substrate specificity" evidence="7">
    <location>
        <position position="191"/>
    </location>
</feature>
<dbReference type="GO" id="GO:0019281">
    <property type="term" value="P:L-methionine biosynthetic process from homoserine via O-succinyl-L-homoserine and cystathionine"/>
    <property type="evidence" value="ECO:0007669"/>
    <property type="project" value="InterPro"/>
</dbReference>
<evidence type="ECO:0000313" key="11">
    <source>
        <dbReference type="Proteomes" id="UP001245561"/>
    </source>
</evidence>
<evidence type="ECO:0000313" key="12">
    <source>
        <dbReference type="Proteomes" id="UP001256547"/>
    </source>
</evidence>
<feature type="active site" description="Proton acceptor" evidence="7">
    <location>
        <position position="233"/>
    </location>
</feature>
<dbReference type="PANTHER" id="PTHR20919">
    <property type="entry name" value="HOMOSERINE O-SUCCINYLTRANSFERASE"/>
    <property type="match status" value="1"/>
</dbReference>
<dbReference type="Proteomes" id="UP001245561">
    <property type="component" value="Unassembled WGS sequence"/>
</dbReference>
<comment type="caution">
    <text evidence="10">The sequence shown here is derived from an EMBL/GenBank/DDBJ whole genome shotgun (WGS) entry which is preliminary data.</text>
</comment>
<comment type="subcellular location">
    <subcellularLocation>
        <location evidence="7">Cytoplasm</location>
    </subcellularLocation>
</comment>
<dbReference type="PANTHER" id="PTHR20919:SF0">
    <property type="entry name" value="HOMOSERINE O-SUCCINYLTRANSFERASE"/>
    <property type="match status" value="1"/>
</dbReference>
<comment type="caution">
    <text evidence="7">Lacks conserved residue(s) required for the propagation of feature annotation.</text>
</comment>
<dbReference type="InterPro" id="IPR029062">
    <property type="entry name" value="Class_I_gatase-like"/>
</dbReference>
<dbReference type="GO" id="GO:0005737">
    <property type="term" value="C:cytoplasm"/>
    <property type="evidence" value="ECO:0007669"/>
    <property type="project" value="UniProtKB-SubCell"/>
</dbReference>
<keyword evidence="1 7" id="KW-0963">Cytoplasm</keyword>
<feature type="binding site" evidence="7">
    <location>
        <position position="191"/>
    </location>
    <ligand>
        <name>substrate</name>
    </ligand>
</feature>
<dbReference type="SUPFAM" id="SSF52317">
    <property type="entry name" value="Class I glutamine amidotransferase-like"/>
    <property type="match status" value="1"/>
</dbReference>
<dbReference type="EMBL" id="JARPYR010000017">
    <property type="protein sequence ID" value="MDT2597194.1"/>
    <property type="molecule type" value="Genomic_DNA"/>
</dbReference>
<organism evidence="10 11">
    <name type="scientific">Enterococcus dongliensis</name>
    <dbReference type="NCBI Taxonomy" id="2559925"/>
    <lineage>
        <taxon>Bacteria</taxon>
        <taxon>Bacillati</taxon>
        <taxon>Bacillota</taxon>
        <taxon>Bacilli</taxon>
        <taxon>Lactobacillales</taxon>
        <taxon>Enterococcaceae</taxon>
        <taxon>Enterococcus</taxon>
    </lineage>
</organism>
<keyword evidence="2 7" id="KW-0028">Amino-acid biosynthesis</keyword>
<dbReference type="Proteomes" id="UP001256547">
    <property type="component" value="Unassembled WGS sequence"/>
</dbReference>
<dbReference type="GO" id="GO:0004414">
    <property type="term" value="F:homoserine O-acetyltransferase activity"/>
    <property type="evidence" value="ECO:0007669"/>
    <property type="project" value="UniProtKB-EC"/>
</dbReference>
<comment type="catalytic activity">
    <reaction evidence="6 7">
        <text>L-homoserine + acetyl-CoA = O-acetyl-L-homoserine + CoA</text>
        <dbReference type="Rhea" id="RHEA:13701"/>
        <dbReference type="ChEBI" id="CHEBI:57287"/>
        <dbReference type="ChEBI" id="CHEBI:57288"/>
        <dbReference type="ChEBI" id="CHEBI:57476"/>
        <dbReference type="ChEBI" id="CHEBI:57716"/>
        <dbReference type="EC" id="2.3.1.31"/>
    </reaction>
</comment>
<feature type="active site" description="Acyl-thioester intermediate" evidence="7 8">
    <location>
        <position position="142"/>
    </location>
</feature>
<comment type="similarity">
    <text evidence="7">Belongs to the MetA family.</text>
</comment>
<keyword evidence="5 7" id="KW-0012">Acyltransferase</keyword>